<dbReference type="EMBL" id="CP147251">
    <property type="protein sequence ID" value="WYJ75605.1"/>
    <property type="molecule type" value="Genomic_DNA"/>
</dbReference>
<dbReference type="PANTHER" id="PTHR14859">
    <property type="entry name" value="CALCOFLUOR WHITE HYPERSENSITIVE PROTEIN PRECURSOR"/>
    <property type="match status" value="1"/>
</dbReference>
<dbReference type="SUPFAM" id="SSF56219">
    <property type="entry name" value="DNase I-like"/>
    <property type="match status" value="1"/>
</dbReference>
<evidence type="ECO:0000259" key="1">
    <source>
        <dbReference type="Pfam" id="PF03372"/>
    </source>
</evidence>
<evidence type="ECO:0000313" key="2">
    <source>
        <dbReference type="EMBL" id="WYJ75605.1"/>
    </source>
</evidence>
<dbReference type="InterPro" id="IPR051916">
    <property type="entry name" value="GPI-anchor_lipid_remodeler"/>
</dbReference>
<dbReference type="RefSeq" id="WP_207871784.1">
    <property type="nucleotide sequence ID" value="NZ_CP147251.1"/>
</dbReference>
<dbReference type="Pfam" id="PF03372">
    <property type="entry name" value="Exo_endo_phos"/>
    <property type="match status" value="1"/>
</dbReference>
<organism evidence="2 3">
    <name type="scientific">Candidatus Enterococcus lowellii</name>
    <dbReference type="NCBI Taxonomy" id="2230877"/>
    <lineage>
        <taxon>Bacteria</taxon>
        <taxon>Bacillati</taxon>
        <taxon>Bacillota</taxon>
        <taxon>Bacilli</taxon>
        <taxon>Lactobacillales</taxon>
        <taxon>Enterococcaceae</taxon>
        <taxon>Enterococcus</taxon>
    </lineage>
</organism>
<dbReference type="InterPro" id="IPR005135">
    <property type="entry name" value="Endo/exonuclease/phosphatase"/>
</dbReference>
<dbReference type="Gene3D" id="3.60.10.10">
    <property type="entry name" value="Endonuclease/exonuclease/phosphatase"/>
    <property type="match status" value="1"/>
</dbReference>
<reference evidence="2 3" key="1">
    <citation type="submission" date="2024-03" db="EMBL/GenBank/DDBJ databases">
        <title>The Genome Sequence of Enterococcus sp. DIV2402.</title>
        <authorList>
            <consortium name="The Broad Institute Genomics Platform"/>
            <consortium name="The Broad Institute Microbial Omics Core"/>
            <consortium name="The Broad Institute Genomic Center for Infectious Diseases"/>
            <person name="Earl A."/>
            <person name="Manson A."/>
            <person name="Gilmore M."/>
            <person name="Schwartman J."/>
            <person name="Shea T."/>
            <person name="Abouelleil A."/>
            <person name="Cao P."/>
            <person name="Chapman S."/>
            <person name="Cusick C."/>
            <person name="Young S."/>
            <person name="Neafsey D."/>
            <person name="Nusbaum C."/>
            <person name="Birren B."/>
        </authorList>
    </citation>
    <scope>NUCLEOTIDE SEQUENCE [LARGE SCALE GENOMIC DNA]</scope>
    <source>
        <strain evidence="2 3">DIV2402</strain>
    </source>
</reference>
<dbReference type="CDD" id="cd09079">
    <property type="entry name" value="RgfB-like"/>
    <property type="match status" value="1"/>
</dbReference>
<dbReference type="PANTHER" id="PTHR14859:SF1">
    <property type="entry name" value="PGAP2-INTERACTING PROTEIN"/>
    <property type="match status" value="1"/>
</dbReference>
<keyword evidence="3" id="KW-1185">Reference proteome</keyword>
<feature type="domain" description="Endonuclease/exonuclease/phosphatase" evidence="1">
    <location>
        <begin position="20"/>
        <end position="261"/>
    </location>
</feature>
<name>A0ABZ2SKU9_9ENTE</name>
<sequence>MKVLTLNTHSWMEEHPEEKFEQLAEMILKEEYDVIALQEVNQGIKSEPGIVGDLYCPTTDMVIHEDNFVLRLVDYLAANDVEYYWTWTFCHIGYQKFHEGLALLSKNPILPKDYLVSQYDGAEDHRRRPLLTGVTEIVGQMVRVCSGHYSWWSQEGFVTEWQNTVAVLKDSPYPLLVMGDFNNPEGTEGYQLVTASELGLMDTFVTSEEQIGSYTVSKAIDGWNDNQGNLRIDYIFATKEFVPETYQVMFDGISGPVVSDHFGVAVKFN</sequence>
<evidence type="ECO:0000313" key="3">
    <source>
        <dbReference type="Proteomes" id="UP000664701"/>
    </source>
</evidence>
<gene>
    <name evidence="2" type="ORF">DOK78_000181</name>
</gene>
<dbReference type="InterPro" id="IPR036691">
    <property type="entry name" value="Endo/exonu/phosph_ase_sf"/>
</dbReference>
<protein>
    <submittedName>
        <fullName evidence="2">Maltose 6'-phosphate phosphatase</fullName>
    </submittedName>
</protein>
<dbReference type="Proteomes" id="UP000664701">
    <property type="component" value="Chromosome"/>
</dbReference>
<proteinExistence type="predicted"/>
<accession>A0ABZ2SKU9</accession>